<name>A0A699HPV0_TANCI</name>
<keyword evidence="1" id="KW-0862">Zinc</keyword>
<sequence>MTDYSLWEVILNGDSLIPTRTVEGVSQLVAPTTAEQRLARKNELKERGTLLMALPDKHQLKFNSHKDAKTLMKAIKKRFGGNTETKKVQKTILKQQFNNFIGSSSEGLDQIHDRLQKLVSQLEIHGVSLSQEDVNLKFLHSLPFEWKTHTLIWRNKADLEEQNLDDLFNSLKNYETEVKQSSSSSTATQKLAFVSSTSTDSTTDSVSAVASVSTSCVKLSATPLPNVDSLSNAVIYSFFASQSTSPQFDNEDLKQIDVDDLEEIDLRWQMAMLTMRARRFLQNTGRNLGANGTSSMGFDMSKVECHNCHMNGHFARECRSPKDQIRPGIAEPQRRTVPVETSTLNALVSQCHGTESFDWSYQADEELANFAFMAFSSNSSSSSSSLISVKLYMFKTLKYRLKQPKTYPKCSAIVCFVFVVCRLKKTQKRTKSDQNRTKTGSVAKPGKVRSSYSG</sequence>
<evidence type="ECO:0000313" key="4">
    <source>
        <dbReference type="EMBL" id="GEY54574.1"/>
    </source>
</evidence>
<organism evidence="4">
    <name type="scientific">Tanacetum cinerariifolium</name>
    <name type="common">Dalmatian daisy</name>
    <name type="synonym">Chrysanthemum cinerariifolium</name>
    <dbReference type="NCBI Taxonomy" id="118510"/>
    <lineage>
        <taxon>Eukaryota</taxon>
        <taxon>Viridiplantae</taxon>
        <taxon>Streptophyta</taxon>
        <taxon>Embryophyta</taxon>
        <taxon>Tracheophyta</taxon>
        <taxon>Spermatophyta</taxon>
        <taxon>Magnoliopsida</taxon>
        <taxon>eudicotyledons</taxon>
        <taxon>Gunneridae</taxon>
        <taxon>Pentapetalae</taxon>
        <taxon>asterids</taxon>
        <taxon>campanulids</taxon>
        <taxon>Asterales</taxon>
        <taxon>Asteraceae</taxon>
        <taxon>Asteroideae</taxon>
        <taxon>Anthemideae</taxon>
        <taxon>Anthemidinae</taxon>
        <taxon>Tanacetum</taxon>
    </lineage>
</organism>
<feature type="region of interest" description="Disordered" evidence="2">
    <location>
        <begin position="429"/>
        <end position="454"/>
    </location>
</feature>
<feature type="domain" description="CCHC-type" evidence="3">
    <location>
        <begin position="305"/>
        <end position="320"/>
    </location>
</feature>
<dbReference type="SUPFAM" id="SSF57756">
    <property type="entry name" value="Retrovirus zinc finger-like domains"/>
    <property type="match status" value="1"/>
</dbReference>
<keyword evidence="1" id="KW-0479">Metal-binding</keyword>
<dbReference type="GO" id="GO:0008270">
    <property type="term" value="F:zinc ion binding"/>
    <property type="evidence" value="ECO:0007669"/>
    <property type="project" value="UniProtKB-KW"/>
</dbReference>
<dbReference type="InterPro" id="IPR036875">
    <property type="entry name" value="Znf_CCHC_sf"/>
</dbReference>
<keyword evidence="1" id="KW-0863">Zinc-finger</keyword>
<dbReference type="AlphaFoldDB" id="A0A699HPV0"/>
<accession>A0A699HPV0</accession>
<reference evidence="4" key="1">
    <citation type="journal article" date="2019" name="Sci. Rep.">
        <title>Draft genome of Tanacetum cinerariifolium, the natural source of mosquito coil.</title>
        <authorList>
            <person name="Yamashiro T."/>
            <person name="Shiraishi A."/>
            <person name="Satake H."/>
            <person name="Nakayama K."/>
        </authorList>
    </citation>
    <scope>NUCLEOTIDE SEQUENCE</scope>
</reference>
<dbReference type="Gene3D" id="4.10.60.10">
    <property type="entry name" value="Zinc finger, CCHC-type"/>
    <property type="match status" value="1"/>
</dbReference>
<proteinExistence type="predicted"/>
<gene>
    <name evidence="4" type="ORF">Tci_426548</name>
</gene>
<evidence type="ECO:0000256" key="1">
    <source>
        <dbReference type="PROSITE-ProRule" id="PRU00047"/>
    </source>
</evidence>
<evidence type="ECO:0000256" key="2">
    <source>
        <dbReference type="SAM" id="MobiDB-lite"/>
    </source>
</evidence>
<dbReference type="EMBL" id="BKCJ010187701">
    <property type="protein sequence ID" value="GEY54574.1"/>
    <property type="molecule type" value="Genomic_DNA"/>
</dbReference>
<dbReference type="Pfam" id="PF14223">
    <property type="entry name" value="Retrotran_gag_2"/>
    <property type="match status" value="1"/>
</dbReference>
<comment type="caution">
    <text evidence="4">The sequence shown here is derived from an EMBL/GenBank/DDBJ whole genome shotgun (WGS) entry which is preliminary data.</text>
</comment>
<dbReference type="PROSITE" id="PS50158">
    <property type="entry name" value="ZF_CCHC"/>
    <property type="match status" value="1"/>
</dbReference>
<protein>
    <recommendedName>
        <fullName evidence="3">CCHC-type domain-containing protein</fullName>
    </recommendedName>
</protein>
<evidence type="ECO:0000259" key="3">
    <source>
        <dbReference type="PROSITE" id="PS50158"/>
    </source>
</evidence>
<dbReference type="GO" id="GO:0003676">
    <property type="term" value="F:nucleic acid binding"/>
    <property type="evidence" value="ECO:0007669"/>
    <property type="project" value="InterPro"/>
</dbReference>
<dbReference type="InterPro" id="IPR001878">
    <property type="entry name" value="Znf_CCHC"/>
</dbReference>